<dbReference type="Pfam" id="PF03473">
    <property type="entry name" value="MOSC"/>
    <property type="match status" value="1"/>
</dbReference>
<dbReference type="InterPro" id="IPR011037">
    <property type="entry name" value="Pyrv_Knase-like_insert_dom_sf"/>
</dbReference>
<keyword evidence="3" id="KW-1185">Reference proteome</keyword>
<dbReference type="InterPro" id="IPR005163">
    <property type="entry name" value="Tri_helical_YiiM-like"/>
</dbReference>
<sequence>MPRTMVGIHATGSPDKPWQTGIFKAPVYGHVWLGTLNLDGDAQADLSVHGGPHKAINAYPSEHYPYWKQTLHLPDMPYGAFGENFTTSGLLEDEVCIGDVFHAGEALVQVSQPRQPCWKIERRWEIQDFGARMKQTGKTGWYFRVLREGYVEAGNTLVLTGRSFPQWTVATAYAIMRNRRTDATAARELARCPALSPRWQENLIAATPG</sequence>
<dbReference type="PATRIC" id="fig|380242.3.peg.500"/>
<dbReference type="PANTHER" id="PTHR30212:SF2">
    <property type="entry name" value="PROTEIN YIIM"/>
    <property type="match status" value="1"/>
</dbReference>
<proteinExistence type="predicted"/>
<dbReference type="Proteomes" id="UP000034954">
    <property type="component" value="Unassembled WGS sequence"/>
</dbReference>
<dbReference type="AlphaFoldDB" id="A0A0M2UZ12"/>
<name>A0A0M2UZ12_9BACT</name>
<evidence type="ECO:0000259" key="1">
    <source>
        <dbReference type="PROSITE" id="PS51340"/>
    </source>
</evidence>
<dbReference type="Gene3D" id="2.40.33.20">
    <property type="entry name" value="PK beta-barrel domain-like"/>
    <property type="match status" value="1"/>
</dbReference>
<dbReference type="EMBL" id="LAQJ01000054">
    <property type="protein sequence ID" value="KKO20865.1"/>
    <property type="molecule type" value="Genomic_DNA"/>
</dbReference>
<organism evidence="2 3">
    <name type="scientific">Candidatus Brocadia fulgida</name>
    <dbReference type="NCBI Taxonomy" id="380242"/>
    <lineage>
        <taxon>Bacteria</taxon>
        <taxon>Pseudomonadati</taxon>
        <taxon>Planctomycetota</taxon>
        <taxon>Candidatus Brocadiia</taxon>
        <taxon>Candidatus Brocadiales</taxon>
        <taxon>Candidatus Brocadiaceae</taxon>
        <taxon>Candidatus Brocadia</taxon>
    </lineage>
</organism>
<dbReference type="GO" id="GO:0030151">
    <property type="term" value="F:molybdenum ion binding"/>
    <property type="evidence" value="ECO:0007669"/>
    <property type="project" value="InterPro"/>
</dbReference>
<dbReference type="PROSITE" id="PS51340">
    <property type="entry name" value="MOSC"/>
    <property type="match status" value="1"/>
</dbReference>
<evidence type="ECO:0000313" key="2">
    <source>
        <dbReference type="EMBL" id="KKO20865.1"/>
    </source>
</evidence>
<dbReference type="SUPFAM" id="SSF50800">
    <property type="entry name" value="PK beta-barrel domain-like"/>
    <property type="match status" value="1"/>
</dbReference>
<dbReference type="InterPro" id="IPR052353">
    <property type="entry name" value="Benzoxazolinone_Detox_Enz"/>
</dbReference>
<feature type="domain" description="MOSC" evidence="1">
    <location>
        <begin position="25"/>
        <end position="160"/>
    </location>
</feature>
<protein>
    <recommendedName>
        <fullName evidence="1">MOSC domain-containing protein</fullName>
    </recommendedName>
</protein>
<dbReference type="GO" id="GO:0030170">
    <property type="term" value="F:pyridoxal phosphate binding"/>
    <property type="evidence" value="ECO:0007669"/>
    <property type="project" value="InterPro"/>
</dbReference>
<reference evidence="2 3" key="1">
    <citation type="journal article" date="2013" name="BMC Microbiol.">
        <title>Identification of the type II cytochrome c maturation pathway in anammox bacteria by comparative genomics.</title>
        <authorList>
            <person name="Ferousi C."/>
            <person name="Speth D.R."/>
            <person name="Reimann J."/>
            <person name="Op den Camp H.J."/>
            <person name="Allen J.W."/>
            <person name="Keltjens J.T."/>
            <person name="Jetten M.S."/>
        </authorList>
    </citation>
    <scope>NUCLEOTIDE SEQUENCE [LARGE SCALE GENOMIC DNA]</scope>
    <source>
        <strain evidence="2">RU1</strain>
    </source>
</reference>
<gene>
    <name evidence="2" type="ORF">BROFUL_00401</name>
</gene>
<dbReference type="Pfam" id="PF03475">
    <property type="entry name" value="YiiM_3-alpha"/>
    <property type="match status" value="1"/>
</dbReference>
<comment type="caution">
    <text evidence="2">The sequence shown here is derived from an EMBL/GenBank/DDBJ whole genome shotgun (WGS) entry which is preliminary data.</text>
</comment>
<evidence type="ECO:0000313" key="3">
    <source>
        <dbReference type="Proteomes" id="UP000034954"/>
    </source>
</evidence>
<dbReference type="GO" id="GO:0003824">
    <property type="term" value="F:catalytic activity"/>
    <property type="evidence" value="ECO:0007669"/>
    <property type="project" value="InterPro"/>
</dbReference>
<accession>A0A0M2UZ12</accession>
<dbReference type="PANTHER" id="PTHR30212">
    <property type="entry name" value="PROTEIN YIIM"/>
    <property type="match status" value="1"/>
</dbReference>
<dbReference type="InterPro" id="IPR005302">
    <property type="entry name" value="MoCF_Sase_C"/>
</dbReference>